<proteinExistence type="predicted"/>
<evidence type="ECO:0000313" key="2">
    <source>
        <dbReference type="EMBL" id="KAF5347523.1"/>
    </source>
</evidence>
<accession>A0A8H5CTV6</accession>
<feature type="compositionally biased region" description="Basic and acidic residues" evidence="1">
    <location>
        <begin position="394"/>
        <end position="405"/>
    </location>
</feature>
<reference evidence="2 3" key="1">
    <citation type="journal article" date="2020" name="ISME J.">
        <title>Uncovering the hidden diversity of litter-decomposition mechanisms in mushroom-forming fungi.</title>
        <authorList>
            <person name="Floudas D."/>
            <person name="Bentzer J."/>
            <person name="Ahren D."/>
            <person name="Johansson T."/>
            <person name="Persson P."/>
            <person name="Tunlid A."/>
        </authorList>
    </citation>
    <scope>NUCLEOTIDE SEQUENCE [LARGE SCALE GENOMIC DNA]</scope>
    <source>
        <strain evidence="2 3">CBS 291.85</strain>
    </source>
</reference>
<evidence type="ECO:0000313" key="3">
    <source>
        <dbReference type="Proteomes" id="UP000559256"/>
    </source>
</evidence>
<protein>
    <submittedName>
        <fullName evidence="2">Uncharacterized protein</fullName>
    </submittedName>
</protein>
<dbReference type="OrthoDB" id="109543at2759"/>
<sequence>MIDCMLSLYPAIQEFSQLPENEEICSLLVKNSEITVLNDICLYLKTFHVIQEIVSSKKTPTLAVVLPLYERLIPNLKTLKIVLPQLSHMIDSSLGKIYEYVDKARSTHMYAFALFINPTSKLTWIEGQWNAEDISNAKTAILDVMTKHRTSIRHEKIRTKTPRRVTVDIGGSDAARALQSGFDYLNQFTESLQTLSRTSSASLSLTSSNGSLSEIPEELEQVIDASLGEEDCEIQAIAEDCQLAEAELRSWVSDGILKSSIDLIRFWDDISDAQLSLEPGDDGALAEVQEHVKLDMGFSSMTSNETSTNFDFSALSSKNATLKGRKRFGVDLEIRPGDNGSSMELVINALGAEEQLQSEVLAISVLVSDYPKSHSYSSYSLSFTNTPLVEGADQEERRMGGEQENGKGGSGGVGVGGRLPHDPLQQVNGTGGEQELNLPLTVFSYLVFMLVADYEALKPYVCDSMVCSYQYYSFGLGLSLEHEIIHNSSTSNLLVSLTYSSAAEGILDKPLPIGIGLCVNPVDPKKIVRPPTTHRVVPVLNEVVAAATADGLVDFDELSTGKRRVAITVLIDSLPSIDDMKKHLDRKVRSGKSKPTLKEMNVQILPAAWLVLRWIIGSCLVDLEEITSGEEHIKHIETPPGINTASVRATPGM</sequence>
<dbReference type="InterPro" id="IPR012337">
    <property type="entry name" value="RNaseH-like_sf"/>
</dbReference>
<gene>
    <name evidence="2" type="ORF">D9758_014527</name>
</gene>
<organism evidence="2 3">
    <name type="scientific">Tetrapyrgos nigripes</name>
    <dbReference type="NCBI Taxonomy" id="182062"/>
    <lineage>
        <taxon>Eukaryota</taxon>
        <taxon>Fungi</taxon>
        <taxon>Dikarya</taxon>
        <taxon>Basidiomycota</taxon>
        <taxon>Agaricomycotina</taxon>
        <taxon>Agaricomycetes</taxon>
        <taxon>Agaricomycetidae</taxon>
        <taxon>Agaricales</taxon>
        <taxon>Marasmiineae</taxon>
        <taxon>Marasmiaceae</taxon>
        <taxon>Tetrapyrgos</taxon>
    </lineage>
</organism>
<feature type="region of interest" description="Disordered" evidence="1">
    <location>
        <begin position="393"/>
        <end position="431"/>
    </location>
</feature>
<feature type="compositionally biased region" description="Gly residues" evidence="1">
    <location>
        <begin position="406"/>
        <end position="417"/>
    </location>
</feature>
<dbReference type="SUPFAM" id="SSF53098">
    <property type="entry name" value="Ribonuclease H-like"/>
    <property type="match status" value="1"/>
</dbReference>
<name>A0A8H5CTV6_9AGAR</name>
<dbReference type="EMBL" id="JAACJM010000092">
    <property type="protein sequence ID" value="KAF5347523.1"/>
    <property type="molecule type" value="Genomic_DNA"/>
</dbReference>
<evidence type="ECO:0000256" key="1">
    <source>
        <dbReference type="SAM" id="MobiDB-lite"/>
    </source>
</evidence>
<dbReference type="Proteomes" id="UP000559256">
    <property type="component" value="Unassembled WGS sequence"/>
</dbReference>
<dbReference type="AlphaFoldDB" id="A0A8H5CTV6"/>
<comment type="caution">
    <text evidence="2">The sequence shown here is derived from an EMBL/GenBank/DDBJ whole genome shotgun (WGS) entry which is preliminary data.</text>
</comment>
<keyword evidence="3" id="KW-1185">Reference proteome</keyword>